<evidence type="ECO:0000256" key="3">
    <source>
        <dbReference type="ARBA" id="ARBA00022692"/>
    </source>
</evidence>
<dbReference type="InterPro" id="IPR020846">
    <property type="entry name" value="MFS_dom"/>
</dbReference>
<keyword evidence="5 7" id="KW-0472">Membrane</keyword>
<evidence type="ECO:0000256" key="6">
    <source>
        <dbReference type="SAM" id="MobiDB-lite"/>
    </source>
</evidence>
<proteinExistence type="predicted"/>
<feature type="transmembrane region" description="Helical" evidence="7">
    <location>
        <begin position="362"/>
        <end position="380"/>
    </location>
</feature>
<organism evidence="9 10">
    <name type="scientific">Bifidobacterium aquikefiri</name>
    <dbReference type="NCBI Taxonomy" id="1653207"/>
    <lineage>
        <taxon>Bacteria</taxon>
        <taxon>Bacillati</taxon>
        <taxon>Actinomycetota</taxon>
        <taxon>Actinomycetes</taxon>
        <taxon>Bifidobacteriales</taxon>
        <taxon>Bifidobacteriaceae</taxon>
        <taxon>Bifidobacterium</taxon>
    </lineage>
</organism>
<dbReference type="EMBL" id="MWXA01000005">
    <property type="protein sequence ID" value="OZG66740.1"/>
    <property type="molecule type" value="Genomic_DNA"/>
</dbReference>
<evidence type="ECO:0000313" key="9">
    <source>
        <dbReference type="EMBL" id="OZG66740.1"/>
    </source>
</evidence>
<dbReference type="PANTHER" id="PTHR42718:SF9">
    <property type="entry name" value="MAJOR FACILITATOR SUPERFAMILY MULTIDRUG TRANSPORTER MFSC"/>
    <property type="match status" value="1"/>
</dbReference>
<dbReference type="Pfam" id="PF07690">
    <property type="entry name" value="MFS_1"/>
    <property type="match status" value="1"/>
</dbReference>
<dbReference type="SUPFAM" id="SSF103473">
    <property type="entry name" value="MFS general substrate transporter"/>
    <property type="match status" value="2"/>
</dbReference>
<keyword evidence="10" id="KW-1185">Reference proteome</keyword>
<keyword evidence="2" id="KW-0813">Transport</keyword>
<dbReference type="AlphaFoldDB" id="A0A261G5P1"/>
<evidence type="ECO:0000256" key="1">
    <source>
        <dbReference type="ARBA" id="ARBA00004651"/>
    </source>
</evidence>
<feature type="transmembrane region" description="Helical" evidence="7">
    <location>
        <begin position="461"/>
        <end position="481"/>
    </location>
</feature>
<dbReference type="PROSITE" id="PS50850">
    <property type="entry name" value="MFS"/>
    <property type="match status" value="1"/>
</dbReference>
<accession>A0A261G5P1</accession>
<dbReference type="CDD" id="cd17504">
    <property type="entry name" value="MFS_MMR_MDR_like"/>
    <property type="match status" value="1"/>
</dbReference>
<feature type="transmembrane region" description="Helical" evidence="7">
    <location>
        <begin position="159"/>
        <end position="184"/>
    </location>
</feature>
<dbReference type="GO" id="GO:0005886">
    <property type="term" value="C:plasma membrane"/>
    <property type="evidence" value="ECO:0007669"/>
    <property type="project" value="UniProtKB-SubCell"/>
</dbReference>
<feature type="transmembrane region" description="Helical" evidence="7">
    <location>
        <begin position="127"/>
        <end position="147"/>
    </location>
</feature>
<feature type="domain" description="Major facilitator superfamily (MFS) profile" evidence="8">
    <location>
        <begin position="36"/>
        <end position="484"/>
    </location>
</feature>
<feature type="transmembrane region" description="Helical" evidence="7">
    <location>
        <begin position="34"/>
        <end position="59"/>
    </location>
</feature>
<feature type="transmembrane region" description="Helical" evidence="7">
    <location>
        <begin position="386"/>
        <end position="409"/>
    </location>
</feature>
<dbReference type="PANTHER" id="PTHR42718">
    <property type="entry name" value="MAJOR FACILITATOR SUPERFAMILY MULTIDRUG TRANSPORTER MFSC"/>
    <property type="match status" value="1"/>
</dbReference>
<protein>
    <submittedName>
        <fullName evidence="9">MFS transporter permease</fullName>
    </submittedName>
</protein>
<feature type="transmembrane region" description="Helical" evidence="7">
    <location>
        <begin position="221"/>
        <end position="241"/>
    </location>
</feature>
<comment type="subcellular location">
    <subcellularLocation>
        <location evidence="1">Cell membrane</location>
        <topology evidence="1">Multi-pass membrane protein</topology>
    </subcellularLocation>
</comment>
<dbReference type="RefSeq" id="WP_094693022.1">
    <property type="nucleotide sequence ID" value="NZ_JBDNSG010000001.1"/>
</dbReference>
<dbReference type="Gene3D" id="1.20.1250.20">
    <property type="entry name" value="MFS general substrate transporter like domains"/>
    <property type="match status" value="2"/>
</dbReference>
<feature type="transmembrane region" description="Helical" evidence="7">
    <location>
        <begin position="102"/>
        <end position="121"/>
    </location>
</feature>
<feature type="transmembrane region" description="Helical" evidence="7">
    <location>
        <begin position="290"/>
        <end position="311"/>
    </location>
</feature>
<dbReference type="OrthoDB" id="4484751at2"/>
<dbReference type="Proteomes" id="UP000216451">
    <property type="component" value="Unassembled WGS sequence"/>
</dbReference>
<evidence type="ECO:0000259" key="8">
    <source>
        <dbReference type="PROSITE" id="PS50850"/>
    </source>
</evidence>
<evidence type="ECO:0000313" key="10">
    <source>
        <dbReference type="Proteomes" id="UP000216451"/>
    </source>
</evidence>
<feature type="transmembrane region" description="Helical" evidence="7">
    <location>
        <begin position="331"/>
        <end position="350"/>
    </location>
</feature>
<dbReference type="GO" id="GO:0022857">
    <property type="term" value="F:transmembrane transporter activity"/>
    <property type="evidence" value="ECO:0007669"/>
    <property type="project" value="InterPro"/>
</dbReference>
<comment type="caution">
    <text evidence="9">The sequence shown here is derived from an EMBL/GenBank/DDBJ whole genome shotgun (WGS) entry which is preliminary data.</text>
</comment>
<feature type="transmembrane region" description="Helical" evidence="7">
    <location>
        <begin position="253"/>
        <end position="270"/>
    </location>
</feature>
<name>A0A261G5P1_9BIFI</name>
<feature type="transmembrane region" description="Helical" evidence="7">
    <location>
        <begin position="71"/>
        <end position="90"/>
    </location>
</feature>
<keyword evidence="4 7" id="KW-1133">Transmembrane helix</keyword>
<dbReference type="InterPro" id="IPR011701">
    <property type="entry name" value="MFS"/>
</dbReference>
<feature type="region of interest" description="Disordered" evidence="6">
    <location>
        <begin position="1"/>
        <end position="26"/>
    </location>
</feature>
<dbReference type="InterPro" id="IPR036259">
    <property type="entry name" value="MFS_trans_sf"/>
</dbReference>
<evidence type="ECO:0000256" key="2">
    <source>
        <dbReference type="ARBA" id="ARBA00022448"/>
    </source>
</evidence>
<keyword evidence="3 7" id="KW-0812">Transmembrane</keyword>
<sequence length="484" mass="50108">MNASDTQLERTTVTEGDSQGIDSTASGTQNTRPAVIVAVLAAAGITSSLTQTLVIPLVGELPKLFSADPSVTAWAVTVTLLTGAVGMPILGKLADTYGKRRMLLLALIPLVIGSMICAIAPNIAVMIVGRALQGIATGMVPLGISLLHDVLPPERVGTAIALMSSSMGIGGALGLPISAAIIQYVSWRGLFWVDFAIAALIFVLIYVLIPKPHHEHNYAPFDFVGALGLAVALLCLLLGIIKGSSWGWTSPSILGLFIGTVIIAVAWGFWELRFTNPLVDLRIIRRHNVLITNIASIFVGFAMYAQSLILPQLMELPSSTGYGLGQTMLQMGLWMAPSGFAMMAVSSLGAKITTKYGAKTTLISGALIMACGYGLAALVMHSLIGLTIASCIGSMGTGFAFGAMPTLIMNGVPASEKASSNSFNTVMRSIGTSVSSAVIAAILAGTSIAVKGTSIPSVTGFRMGLLAGCAVAIVAGIIAAFNRK</sequence>
<gene>
    <name evidence="9" type="ORF">BAQU_0812</name>
</gene>
<feature type="transmembrane region" description="Helical" evidence="7">
    <location>
        <begin position="190"/>
        <end position="209"/>
    </location>
</feature>
<feature type="transmembrane region" description="Helical" evidence="7">
    <location>
        <begin position="430"/>
        <end position="449"/>
    </location>
</feature>
<evidence type="ECO:0000256" key="4">
    <source>
        <dbReference type="ARBA" id="ARBA00022989"/>
    </source>
</evidence>
<reference evidence="9 10" key="1">
    <citation type="journal article" date="2017" name="BMC Genomics">
        <title>Comparative genomic and phylogenomic analyses of the Bifidobacteriaceae family.</title>
        <authorList>
            <person name="Lugli G.A."/>
            <person name="Milani C."/>
            <person name="Turroni F."/>
            <person name="Duranti S."/>
            <person name="Mancabelli L."/>
            <person name="Mangifesta M."/>
            <person name="Ferrario C."/>
            <person name="Modesto M."/>
            <person name="Mattarelli P."/>
            <person name="Jiri K."/>
            <person name="van Sinderen D."/>
            <person name="Ventura M."/>
        </authorList>
    </citation>
    <scope>NUCLEOTIDE SEQUENCE [LARGE SCALE GENOMIC DNA]</scope>
    <source>
        <strain evidence="9 10">LMG 28769</strain>
    </source>
</reference>
<evidence type="ECO:0000256" key="7">
    <source>
        <dbReference type="SAM" id="Phobius"/>
    </source>
</evidence>
<evidence type="ECO:0000256" key="5">
    <source>
        <dbReference type="ARBA" id="ARBA00023136"/>
    </source>
</evidence>
<dbReference type="GeneID" id="98295480"/>